<name>G2KVA3_FRUST</name>
<evidence type="ECO:0000313" key="6">
    <source>
        <dbReference type="Proteomes" id="UP000001285"/>
    </source>
</evidence>
<evidence type="ECO:0000256" key="2">
    <source>
        <dbReference type="RuleBase" id="RU362119"/>
    </source>
</evidence>
<dbReference type="STRING" id="714313.LSA_02410"/>
<dbReference type="GO" id="GO:0009166">
    <property type="term" value="P:nucleotide catabolic process"/>
    <property type="evidence" value="ECO:0007669"/>
    <property type="project" value="InterPro"/>
</dbReference>
<dbReference type="GO" id="GO:0016788">
    <property type="term" value="F:hydrolase activity, acting on ester bonds"/>
    <property type="evidence" value="ECO:0007669"/>
    <property type="project" value="InterPro"/>
</dbReference>
<dbReference type="InterPro" id="IPR029052">
    <property type="entry name" value="Metallo-depent_PP-like"/>
</dbReference>
<dbReference type="AlphaFoldDB" id="G2KVA3"/>
<evidence type="ECO:0008006" key="7">
    <source>
        <dbReference type="Google" id="ProtNLM"/>
    </source>
</evidence>
<dbReference type="PANTHER" id="PTHR11575">
    <property type="entry name" value="5'-NUCLEOTIDASE-RELATED"/>
    <property type="match status" value="1"/>
</dbReference>
<dbReference type="InterPro" id="IPR004843">
    <property type="entry name" value="Calcineurin-like_PHP"/>
</dbReference>
<dbReference type="InterPro" id="IPR006146">
    <property type="entry name" value="5'-Nucleotdase_CS"/>
</dbReference>
<dbReference type="Pfam" id="PF02872">
    <property type="entry name" value="5_nucleotid_C"/>
    <property type="match status" value="1"/>
</dbReference>
<organism evidence="5 6">
    <name type="scientific">Fructilactobacillus sanfranciscensis (strain TMW 1.1304)</name>
    <name type="common">Lactobacillus sanfranciscensis</name>
    <dbReference type="NCBI Taxonomy" id="714313"/>
    <lineage>
        <taxon>Bacteria</taxon>
        <taxon>Bacillati</taxon>
        <taxon>Bacillota</taxon>
        <taxon>Bacilli</taxon>
        <taxon>Lactobacillales</taxon>
        <taxon>Lactobacillaceae</taxon>
        <taxon>Fructilactobacillus</taxon>
    </lineage>
</organism>
<dbReference type="Gene3D" id="3.90.780.10">
    <property type="entry name" value="5'-Nucleotidase, C-terminal domain"/>
    <property type="match status" value="1"/>
</dbReference>
<dbReference type="SUPFAM" id="SSF56300">
    <property type="entry name" value="Metallo-dependent phosphatases"/>
    <property type="match status" value="1"/>
</dbReference>
<evidence type="ECO:0000256" key="1">
    <source>
        <dbReference type="ARBA" id="ARBA00022729"/>
    </source>
</evidence>
<keyword evidence="1" id="KW-0732">Signal</keyword>
<accession>G2KVA3</accession>
<dbReference type="KEGG" id="lsn:LSA_02410"/>
<dbReference type="PANTHER" id="PTHR11575:SF6">
    <property type="entry name" value="2',3'-CYCLIC-NUCLEOTIDE 2'-PHOSPHODIESTERASE_3'-NUCLEOTIDASE"/>
    <property type="match status" value="1"/>
</dbReference>
<protein>
    <recommendedName>
        <fullName evidence="7">2',3'-cyclic-nucleotide 2'-phosphodiesterase</fullName>
    </recommendedName>
</protein>
<dbReference type="InterPro" id="IPR036907">
    <property type="entry name" value="5'-Nucleotdase_C_sf"/>
</dbReference>
<dbReference type="GO" id="GO:0000166">
    <property type="term" value="F:nucleotide binding"/>
    <property type="evidence" value="ECO:0007669"/>
    <property type="project" value="UniProtKB-KW"/>
</dbReference>
<keyword evidence="2" id="KW-0547">Nucleotide-binding</keyword>
<gene>
    <name evidence="5" type="ordered locus">LSA_02410</name>
</gene>
<dbReference type="EMBL" id="CP002461">
    <property type="protein sequence ID" value="AEN98701.1"/>
    <property type="molecule type" value="Genomic_DNA"/>
</dbReference>
<dbReference type="InterPro" id="IPR006179">
    <property type="entry name" value="5_nucleotidase/apyrase"/>
</dbReference>
<dbReference type="Proteomes" id="UP000001285">
    <property type="component" value="Chromosome"/>
</dbReference>
<feature type="domain" description="Calcineurin-like phosphoesterase" evidence="3">
    <location>
        <begin position="15"/>
        <end position="246"/>
    </location>
</feature>
<keyword evidence="2" id="KW-0378">Hydrolase</keyword>
<feature type="domain" description="5'-Nucleotidase C-terminal" evidence="4">
    <location>
        <begin position="336"/>
        <end position="490"/>
    </location>
</feature>
<dbReference type="HOGENOM" id="CLU_005854_4_4_9"/>
<dbReference type="Gene3D" id="3.60.21.10">
    <property type="match status" value="1"/>
</dbReference>
<dbReference type="eggNOG" id="COG0737">
    <property type="taxonomic scope" value="Bacteria"/>
</dbReference>
<dbReference type="SUPFAM" id="SSF55816">
    <property type="entry name" value="5'-nucleotidase (syn. UDP-sugar hydrolase), C-terminal domain"/>
    <property type="match status" value="1"/>
</dbReference>
<dbReference type="InterPro" id="IPR008334">
    <property type="entry name" value="5'-Nucleotdase_C"/>
</dbReference>
<reference evidence="5 6" key="1">
    <citation type="journal article" date="2011" name="Microb. Cell Fact.">
        <title>Genomic analysis reveals Lactobacillus sanfranciscensis as stable element in traditional sourdoughs.</title>
        <authorList>
            <person name="Vogel R.F."/>
            <person name="Pavlovic M."/>
            <person name="Ehrmann M.A."/>
            <person name="Wiezer A."/>
            <person name="Liesegang H."/>
            <person name="Offschanka S."/>
            <person name="Voget S."/>
            <person name="Angelov A."/>
            <person name="Bocker G."/>
            <person name="Liebl W."/>
        </authorList>
    </citation>
    <scope>NUCLEOTIDE SEQUENCE [LARGE SCALE GENOMIC DNA]</scope>
    <source>
        <strain evidence="5 6">TMW 1.1304</strain>
    </source>
</reference>
<dbReference type="PRINTS" id="PR01607">
    <property type="entry name" value="APYRASEFAMLY"/>
</dbReference>
<comment type="similarity">
    <text evidence="2">Belongs to the 5'-nucleotidase family.</text>
</comment>
<evidence type="ECO:0000259" key="4">
    <source>
        <dbReference type="Pfam" id="PF02872"/>
    </source>
</evidence>
<sequence length="528" mass="59477">MHYTNLIWRLHMKLTILTTSDTHGYLAPTNYVKPNANMPFGFEKAASTIRKEQLKAENTLILDDGDFLEGSPLAYYQAEVQNNSQPSAITDAFNTVDYDFGTIGNHEFNYGQAYLRNAIKKAKRKFVSANILNENGESAFGKPYEIKQYGDLKVGVIGLTTQSVDAWENKASVAGLKFTSALEAAQKFIPEMRKKADIVVVLYHGGFERDLRTGNPNDKIDGENEAYEIMQKVPGIDVMVTGHQHRALAGKLFGIPYVQPGHRGNYVGKIQLTIEKENGKYVVAHSTQKIIKTGEEKPDKVVKEVIQPVENQVEKWLAEPLARIEGSMHYDDPFQVRIHGSAFINFIQKVQMETMGCDISATALFSNEASGFENPITMRNIITNYVYPNTLALVEITGADLKAALEKTTEYFMIKNDQIIVDPKYHHPKIRDYNYDMYAGIDYTIKVSNPIGHRVLNPTYHGKPITNKMKLKVALNAYRAVGGGHYPMYNEDKVIKYNTVTMSNLIAGYLKQHPNIDADKTRNFKVIK</sequence>
<evidence type="ECO:0000259" key="3">
    <source>
        <dbReference type="Pfam" id="PF00149"/>
    </source>
</evidence>
<keyword evidence="6" id="KW-1185">Reference proteome</keyword>
<evidence type="ECO:0000313" key="5">
    <source>
        <dbReference type="EMBL" id="AEN98701.1"/>
    </source>
</evidence>
<dbReference type="GO" id="GO:0046872">
    <property type="term" value="F:metal ion binding"/>
    <property type="evidence" value="ECO:0007669"/>
    <property type="project" value="InterPro"/>
</dbReference>
<proteinExistence type="inferred from homology"/>
<dbReference type="PROSITE" id="PS00786">
    <property type="entry name" value="5_NUCLEOTIDASE_2"/>
    <property type="match status" value="1"/>
</dbReference>
<dbReference type="GO" id="GO:0030288">
    <property type="term" value="C:outer membrane-bounded periplasmic space"/>
    <property type="evidence" value="ECO:0007669"/>
    <property type="project" value="TreeGrafter"/>
</dbReference>
<dbReference type="Pfam" id="PF00149">
    <property type="entry name" value="Metallophos"/>
    <property type="match status" value="1"/>
</dbReference>